<keyword evidence="2" id="KW-1185">Reference proteome</keyword>
<dbReference type="Proteomes" id="UP000886501">
    <property type="component" value="Unassembled WGS sequence"/>
</dbReference>
<dbReference type="EMBL" id="MU117995">
    <property type="protein sequence ID" value="KAF9649621.1"/>
    <property type="molecule type" value="Genomic_DNA"/>
</dbReference>
<sequence length="89" mass="10281">QTTPANSRHSEWYRDMIPGMIPVALLGSTVYLGLQLARAKLSHEKQMAEAQERVSQLEGRLKYLESQIENVSVEVVKLEEKPAKKSWWW</sequence>
<evidence type="ECO:0000313" key="2">
    <source>
        <dbReference type="Proteomes" id="UP000886501"/>
    </source>
</evidence>
<proteinExistence type="predicted"/>
<gene>
    <name evidence="1" type="ORF">BDM02DRAFT_3080573</name>
</gene>
<evidence type="ECO:0000313" key="1">
    <source>
        <dbReference type="EMBL" id="KAF9649621.1"/>
    </source>
</evidence>
<feature type="non-terminal residue" evidence="1">
    <location>
        <position position="1"/>
    </location>
</feature>
<name>A0ACB6ZKE5_THEGA</name>
<feature type="non-terminal residue" evidence="1">
    <location>
        <position position="89"/>
    </location>
</feature>
<organism evidence="1 2">
    <name type="scientific">Thelephora ganbajun</name>
    <name type="common">Ganba fungus</name>
    <dbReference type="NCBI Taxonomy" id="370292"/>
    <lineage>
        <taxon>Eukaryota</taxon>
        <taxon>Fungi</taxon>
        <taxon>Dikarya</taxon>
        <taxon>Basidiomycota</taxon>
        <taxon>Agaricomycotina</taxon>
        <taxon>Agaricomycetes</taxon>
        <taxon>Thelephorales</taxon>
        <taxon>Thelephoraceae</taxon>
        <taxon>Thelephora</taxon>
    </lineage>
</organism>
<reference evidence="1" key="2">
    <citation type="journal article" date="2020" name="Nat. Commun.">
        <title>Large-scale genome sequencing of mycorrhizal fungi provides insights into the early evolution of symbiotic traits.</title>
        <authorList>
            <person name="Miyauchi S."/>
            <person name="Kiss E."/>
            <person name="Kuo A."/>
            <person name="Drula E."/>
            <person name="Kohler A."/>
            <person name="Sanchez-Garcia M."/>
            <person name="Morin E."/>
            <person name="Andreopoulos B."/>
            <person name="Barry K.W."/>
            <person name="Bonito G."/>
            <person name="Buee M."/>
            <person name="Carver A."/>
            <person name="Chen C."/>
            <person name="Cichocki N."/>
            <person name="Clum A."/>
            <person name="Culley D."/>
            <person name="Crous P.W."/>
            <person name="Fauchery L."/>
            <person name="Girlanda M."/>
            <person name="Hayes R.D."/>
            <person name="Keri Z."/>
            <person name="LaButti K."/>
            <person name="Lipzen A."/>
            <person name="Lombard V."/>
            <person name="Magnuson J."/>
            <person name="Maillard F."/>
            <person name="Murat C."/>
            <person name="Nolan M."/>
            <person name="Ohm R.A."/>
            <person name="Pangilinan J."/>
            <person name="Pereira M.F."/>
            <person name="Perotto S."/>
            <person name="Peter M."/>
            <person name="Pfister S."/>
            <person name="Riley R."/>
            <person name="Sitrit Y."/>
            <person name="Stielow J.B."/>
            <person name="Szollosi G."/>
            <person name="Zifcakova L."/>
            <person name="Stursova M."/>
            <person name="Spatafora J.W."/>
            <person name="Tedersoo L."/>
            <person name="Vaario L.M."/>
            <person name="Yamada A."/>
            <person name="Yan M."/>
            <person name="Wang P."/>
            <person name="Xu J."/>
            <person name="Bruns T."/>
            <person name="Baldrian P."/>
            <person name="Vilgalys R."/>
            <person name="Dunand C."/>
            <person name="Henrissat B."/>
            <person name="Grigoriev I.V."/>
            <person name="Hibbett D."/>
            <person name="Nagy L.G."/>
            <person name="Martin F.M."/>
        </authorList>
    </citation>
    <scope>NUCLEOTIDE SEQUENCE</scope>
    <source>
        <strain evidence="1">P2</strain>
    </source>
</reference>
<comment type="caution">
    <text evidence="1">The sequence shown here is derived from an EMBL/GenBank/DDBJ whole genome shotgun (WGS) entry which is preliminary data.</text>
</comment>
<accession>A0ACB6ZKE5</accession>
<protein>
    <submittedName>
        <fullName evidence="1">Uncharacterized protein</fullName>
    </submittedName>
</protein>
<reference evidence="1" key="1">
    <citation type="submission" date="2019-10" db="EMBL/GenBank/DDBJ databases">
        <authorList>
            <consortium name="DOE Joint Genome Institute"/>
            <person name="Kuo A."/>
            <person name="Miyauchi S."/>
            <person name="Kiss E."/>
            <person name="Drula E."/>
            <person name="Kohler A."/>
            <person name="Sanchez-Garcia M."/>
            <person name="Andreopoulos B."/>
            <person name="Barry K.W."/>
            <person name="Bonito G."/>
            <person name="Buee M."/>
            <person name="Carver A."/>
            <person name="Chen C."/>
            <person name="Cichocki N."/>
            <person name="Clum A."/>
            <person name="Culley D."/>
            <person name="Crous P.W."/>
            <person name="Fauchery L."/>
            <person name="Girlanda M."/>
            <person name="Hayes R."/>
            <person name="Keri Z."/>
            <person name="Labutti K."/>
            <person name="Lipzen A."/>
            <person name="Lombard V."/>
            <person name="Magnuson J."/>
            <person name="Maillard F."/>
            <person name="Morin E."/>
            <person name="Murat C."/>
            <person name="Nolan M."/>
            <person name="Ohm R."/>
            <person name="Pangilinan J."/>
            <person name="Pereira M."/>
            <person name="Perotto S."/>
            <person name="Peter M."/>
            <person name="Riley R."/>
            <person name="Sitrit Y."/>
            <person name="Stielow B."/>
            <person name="Szollosi G."/>
            <person name="Zifcakova L."/>
            <person name="Stursova M."/>
            <person name="Spatafora J.W."/>
            <person name="Tedersoo L."/>
            <person name="Vaario L.-M."/>
            <person name="Yamada A."/>
            <person name="Yan M."/>
            <person name="Wang P."/>
            <person name="Xu J."/>
            <person name="Bruns T."/>
            <person name="Baldrian P."/>
            <person name="Vilgalys R."/>
            <person name="Henrissat B."/>
            <person name="Grigoriev I.V."/>
            <person name="Hibbett D."/>
            <person name="Nagy L.G."/>
            <person name="Martin F.M."/>
        </authorList>
    </citation>
    <scope>NUCLEOTIDE SEQUENCE</scope>
    <source>
        <strain evidence="1">P2</strain>
    </source>
</reference>